<dbReference type="HOGENOM" id="CLU_2590433_0_0_1"/>
<accession>A0A0C9SPR7</accession>
<reference evidence="2" key="2">
    <citation type="submission" date="2015-01" db="EMBL/GenBank/DDBJ databases">
        <title>Evolutionary Origins and Diversification of the Mycorrhizal Mutualists.</title>
        <authorList>
            <consortium name="DOE Joint Genome Institute"/>
            <consortium name="Mycorrhizal Genomics Consortium"/>
            <person name="Kohler A."/>
            <person name="Kuo A."/>
            <person name="Nagy L.G."/>
            <person name="Floudas D."/>
            <person name="Copeland A."/>
            <person name="Barry K.W."/>
            <person name="Cichocki N."/>
            <person name="Veneault-Fourrey C."/>
            <person name="LaButti K."/>
            <person name="Lindquist E.A."/>
            <person name="Lipzen A."/>
            <person name="Lundell T."/>
            <person name="Morin E."/>
            <person name="Murat C."/>
            <person name="Riley R."/>
            <person name="Ohm R."/>
            <person name="Sun H."/>
            <person name="Tunlid A."/>
            <person name="Henrissat B."/>
            <person name="Grigoriev I.V."/>
            <person name="Hibbett D.S."/>
            <person name="Martin F."/>
        </authorList>
    </citation>
    <scope>NUCLEOTIDE SEQUENCE [LARGE SCALE GENOMIC DNA]</scope>
    <source>
        <strain evidence="2">ATCC 200175</strain>
    </source>
</reference>
<gene>
    <name evidence="1" type="ORF">PAXINDRAFT_17740</name>
</gene>
<evidence type="ECO:0000313" key="1">
    <source>
        <dbReference type="EMBL" id="KIJ09164.1"/>
    </source>
</evidence>
<reference evidence="1 2" key="1">
    <citation type="submission" date="2014-06" db="EMBL/GenBank/DDBJ databases">
        <authorList>
            <consortium name="DOE Joint Genome Institute"/>
            <person name="Kuo A."/>
            <person name="Kohler A."/>
            <person name="Nagy L.G."/>
            <person name="Floudas D."/>
            <person name="Copeland A."/>
            <person name="Barry K.W."/>
            <person name="Cichocki N."/>
            <person name="Veneault-Fourrey C."/>
            <person name="LaButti K."/>
            <person name="Lindquist E.A."/>
            <person name="Lipzen A."/>
            <person name="Lundell T."/>
            <person name="Morin E."/>
            <person name="Murat C."/>
            <person name="Sun H."/>
            <person name="Tunlid A."/>
            <person name="Henrissat B."/>
            <person name="Grigoriev I.V."/>
            <person name="Hibbett D.S."/>
            <person name="Martin F."/>
            <person name="Nordberg H.P."/>
            <person name="Cantor M.N."/>
            <person name="Hua S.X."/>
        </authorList>
    </citation>
    <scope>NUCLEOTIDE SEQUENCE [LARGE SCALE GENOMIC DNA]</scope>
    <source>
        <strain evidence="1 2">ATCC 200175</strain>
    </source>
</reference>
<dbReference type="Proteomes" id="UP000053647">
    <property type="component" value="Unassembled WGS sequence"/>
</dbReference>
<sequence>MSTSSQLVALLNAYENKVRLSSPRLLGLPTECTHHRGAFIANSASGLAIYFSTNLPLNHQLARITVLSLFDVRRGIPVVS</sequence>
<protein>
    <submittedName>
        <fullName evidence="1">Uncharacterized protein</fullName>
    </submittedName>
</protein>
<keyword evidence="2" id="KW-1185">Reference proteome</keyword>
<organism evidence="1 2">
    <name type="scientific">Paxillus involutus ATCC 200175</name>
    <dbReference type="NCBI Taxonomy" id="664439"/>
    <lineage>
        <taxon>Eukaryota</taxon>
        <taxon>Fungi</taxon>
        <taxon>Dikarya</taxon>
        <taxon>Basidiomycota</taxon>
        <taxon>Agaricomycotina</taxon>
        <taxon>Agaricomycetes</taxon>
        <taxon>Agaricomycetidae</taxon>
        <taxon>Boletales</taxon>
        <taxon>Paxilineae</taxon>
        <taxon>Paxillaceae</taxon>
        <taxon>Paxillus</taxon>
    </lineage>
</organism>
<proteinExistence type="predicted"/>
<dbReference type="AlphaFoldDB" id="A0A0C9SPR7"/>
<evidence type="ECO:0000313" key="2">
    <source>
        <dbReference type="Proteomes" id="UP000053647"/>
    </source>
</evidence>
<name>A0A0C9SPR7_PAXIN</name>
<dbReference type="EMBL" id="KN819497">
    <property type="protein sequence ID" value="KIJ09164.1"/>
    <property type="molecule type" value="Genomic_DNA"/>
</dbReference>